<name>A0A7S3MX11_9SPIT</name>
<dbReference type="EMBL" id="HBIH01014397">
    <property type="protein sequence ID" value="CAE0325259.1"/>
    <property type="molecule type" value="Transcribed_RNA"/>
</dbReference>
<gene>
    <name evidence="2" type="ORF">SINC0208_LOCUS5884</name>
</gene>
<reference evidence="2" key="1">
    <citation type="submission" date="2021-01" db="EMBL/GenBank/DDBJ databases">
        <authorList>
            <person name="Corre E."/>
            <person name="Pelletier E."/>
            <person name="Niang G."/>
            <person name="Scheremetjew M."/>
            <person name="Finn R."/>
            <person name="Kale V."/>
            <person name="Holt S."/>
            <person name="Cochrane G."/>
            <person name="Meng A."/>
            <person name="Brown T."/>
            <person name="Cohen L."/>
        </authorList>
    </citation>
    <scope>NUCLEOTIDE SEQUENCE</scope>
    <source>
        <strain evidence="2">S3</strain>
    </source>
</reference>
<accession>A0A7S3MX11</accession>
<protein>
    <submittedName>
        <fullName evidence="2">Uncharacterized protein</fullName>
    </submittedName>
</protein>
<dbReference type="AlphaFoldDB" id="A0A7S3MX11"/>
<feature type="compositionally biased region" description="Polar residues" evidence="1">
    <location>
        <begin position="30"/>
        <end position="44"/>
    </location>
</feature>
<feature type="region of interest" description="Disordered" evidence="1">
    <location>
        <begin position="1"/>
        <end position="78"/>
    </location>
</feature>
<evidence type="ECO:0000313" key="2">
    <source>
        <dbReference type="EMBL" id="CAE0325259.1"/>
    </source>
</evidence>
<sequence length="175" mass="19942">MTAADIEDEHRPSIQEILLNDKEEKLAESVKNSPHGSRSNQSNYEAPVIADEDEKKNHLQVEKTTQRTETGESSSARPLEFDLRTIKTCINKISNLNQKQVDRAFKQTARNRKMNSIGSFHNMTIGQAYFNLNKDNYSTRADSKKWAEGSKTMAFSQMGSHKKGDHQSWMSSDFN</sequence>
<organism evidence="2">
    <name type="scientific">Strombidium inclinatum</name>
    <dbReference type="NCBI Taxonomy" id="197538"/>
    <lineage>
        <taxon>Eukaryota</taxon>
        <taxon>Sar</taxon>
        <taxon>Alveolata</taxon>
        <taxon>Ciliophora</taxon>
        <taxon>Intramacronucleata</taxon>
        <taxon>Spirotrichea</taxon>
        <taxon>Oligotrichia</taxon>
        <taxon>Strombidiidae</taxon>
        <taxon>Strombidium</taxon>
    </lineage>
</organism>
<feature type="compositionally biased region" description="Basic and acidic residues" evidence="1">
    <location>
        <begin position="8"/>
        <end position="28"/>
    </location>
</feature>
<feature type="compositionally biased region" description="Basic and acidic residues" evidence="1">
    <location>
        <begin position="53"/>
        <end position="70"/>
    </location>
</feature>
<proteinExistence type="predicted"/>
<evidence type="ECO:0000256" key="1">
    <source>
        <dbReference type="SAM" id="MobiDB-lite"/>
    </source>
</evidence>
<feature type="region of interest" description="Disordered" evidence="1">
    <location>
        <begin position="156"/>
        <end position="175"/>
    </location>
</feature>